<dbReference type="Proteomes" id="UP000249304">
    <property type="component" value="Unassembled WGS sequence"/>
</dbReference>
<evidence type="ECO:0000256" key="1">
    <source>
        <dbReference type="SAM" id="Phobius"/>
    </source>
</evidence>
<keyword evidence="1" id="KW-0812">Transmembrane</keyword>
<feature type="transmembrane region" description="Helical" evidence="1">
    <location>
        <begin position="99"/>
        <end position="122"/>
    </location>
</feature>
<evidence type="ECO:0000313" key="3">
    <source>
        <dbReference type="Proteomes" id="UP000249304"/>
    </source>
</evidence>
<proteinExistence type="predicted"/>
<feature type="transmembrane region" description="Helical" evidence="1">
    <location>
        <begin position="62"/>
        <end position="87"/>
    </location>
</feature>
<keyword evidence="1" id="KW-0472">Membrane</keyword>
<dbReference type="OrthoDB" id="3544065at2"/>
<dbReference type="EMBL" id="POUD01000434">
    <property type="protein sequence ID" value="PZG03345.1"/>
    <property type="molecule type" value="Genomic_DNA"/>
</dbReference>
<reference evidence="2 3" key="1">
    <citation type="submission" date="2018-01" db="EMBL/GenBank/DDBJ databases">
        <title>Draft genome sequence of Nonomuraea sp. KC333.</title>
        <authorList>
            <person name="Sahin N."/>
            <person name="Saygin H."/>
            <person name="Ay H."/>
        </authorList>
    </citation>
    <scope>NUCLEOTIDE SEQUENCE [LARGE SCALE GENOMIC DNA]</scope>
    <source>
        <strain evidence="2 3">KC333</strain>
    </source>
</reference>
<dbReference type="AlphaFoldDB" id="A0A2W2DDR6"/>
<gene>
    <name evidence="2" type="ORF">C1J01_46100</name>
</gene>
<accession>A0A2W2DDR6</accession>
<evidence type="ECO:0000313" key="2">
    <source>
        <dbReference type="EMBL" id="PZG03345.1"/>
    </source>
</evidence>
<feature type="transmembrane region" description="Helical" evidence="1">
    <location>
        <begin position="6"/>
        <end position="22"/>
    </location>
</feature>
<organism evidence="2 3">
    <name type="scientific">Nonomuraea aridisoli</name>
    <dbReference type="NCBI Taxonomy" id="2070368"/>
    <lineage>
        <taxon>Bacteria</taxon>
        <taxon>Bacillati</taxon>
        <taxon>Actinomycetota</taxon>
        <taxon>Actinomycetes</taxon>
        <taxon>Streptosporangiales</taxon>
        <taxon>Streptosporangiaceae</taxon>
        <taxon>Nonomuraea</taxon>
    </lineage>
</organism>
<name>A0A2W2DDR6_9ACTN</name>
<protein>
    <submittedName>
        <fullName evidence="2">Uncharacterized protein</fullName>
    </submittedName>
</protein>
<sequence length="129" mass="13036">MGVAVWALIAYIAIIVIWNGVLKRNIGEAMLIGFAGVCLFGGTGLFDLAWAGIADALAEEVAFAALAFVFLALGVVVVLVQAAGLVAGSPALVSGAVSALGMAMTVAAGLTGLLGFAMSYLFRWKAGED</sequence>
<feature type="transmembrane region" description="Helical" evidence="1">
    <location>
        <begin position="29"/>
        <end position="50"/>
    </location>
</feature>
<keyword evidence="1" id="KW-1133">Transmembrane helix</keyword>
<dbReference type="RefSeq" id="WP_111185334.1">
    <property type="nucleotide sequence ID" value="NZ_POUD01000434.1"/>
</dbReference>
<comment type="caution">
    <text evidence="2">The sequence shown here is derived from an EMBL/GenBank/DDBJ whole genome shotgun (WGS) entry which is preliminary data.</text>
</comment>
<keyword evidence="3" id="KW-1185">Reference proteome</keyword>